<gene>
    <name evidence="2" type="ORF">Pfra01_001785600</name>
</gene>
<evidence type="ECO:0000313" key="3">
    <source>
        <dbReference type="Proteomes" id="UP001165121"/>
    </source>
</evidence>
<sequence>MKSNEVHEEAHPGPVLAFSSSPNRIVTSSRILAAAWVFLGLIPFILQLRSYLKFVTPHKITETLIVPPGVWKETTNLTEACPLEGVYLGQVWWNSQFTHFYNVPQGILCHFVVPQYNIHGNLMIGLGKVQPFYTTPRGCSDDSYPIELYFYHGSFGYFSFYEEGAGTYCNKDKTAYVDAIGLGTYDINGPDLVEDTGSTGYRKSYWYGTIGAIWVLYRGLVLRRSFILCNRYGQRCDHMGVGLRRKEAVVFIHEQLRLTAHDATKAHRVSLLYLLIEGLMSDIFLLVSNNGIWSKVQYVSLGYNLSGMLLLVFEIIESTYWLQERTRVFIKRLLFCYESSLLGEILGSAVQQTFFTHINKSRLLKSSNNVSLAVSHYVWSIAGHGIFVLFVITFIIVVRALTAILYVLWEHRTWAIFSRSCCVDTALGRRNKMTMLAGYSWVDEKLYYTPEALKSFGLLKMEENGIAYIALRKLHWFSVPRNDFVVLGLVHEERVKPCAVRPCISVVNFFTERLGGEADEECTRQQIRNSTIIPASTLINIFPPS</sequence>
<evidence type="ECO:0000313" key="2">
    <source>
        <dbReference type="EMBL" id="GMF47379.1"/>
    </source>
</evidence>
<feature type="transmembrane region" description="Helical" evidence="1">
    <location>
        <begin position="301"/>
        <end position="322"/>
    </location>
</feature>
<protein>
    <submittedName>
        <fullName evidence="2">Unnamed protein product</fullName>
    </submittedName>
</protein>
<feature type="transmembrane region" description="Helical" evidence="1">
    <location>
        <begin position="334"/>
        <end position="358"/>
    </location>
</feature>
<dbReference type="Proteomes" id="UP001165121">
    <property type="component" value="Unassembled WGS sequence"/>
</dbReference>
<feature type="transmembrane region" description="Helical" evidence="1">
    <location>
        <begin position="378"/>
        <end position="409"/>
    </location>
</feature>
<evidence type="ECO:0000256" key="1">
    <source>
        <dbReference type="SAM" id="Phobius"/>
    </source>
</evidence>
<feature type="transmembrane region" description="Helical" evidence="1">
    <location>
        <begin position="31"/>
        <end position="52"/>
    </location>
</feature>
<feature type="transmembrane region" description="Helical" evidence="1">
    <location>
        <begin position="271"/>
        <end position="289"/>
    </location>
</feature>
<keyword evidence="1" id="KW-1133">Transmembrane helix</keyword>
<organism evidence="2 3">
    <name type="scientific">Phytophthora fragariaefolia</name>
    <dbReference type="NCBI Taxonomy" id="1490495"/>
    <lineage>
        <taxon>Eukaryota</taxon>
        <taxon>Sar</taxon>
        <taxon>Stramenopiles</taxon>
        <taxon>Oomycota</taxon>
        <taxon>Peronosporomycetes</taxon>
        <taxon>Peronosporales</taxon>
        <taxon>Peronosporaceae</taxon>
        <taxon>Phytophthora</taxon>
    </lineage>
</organism>
<reference evidence="2" key="1">
    <citation type="submission" date="2023-04" db="EMBL/GenBank/DDBJ databases">
        <title>Phytophthora fragariaefolia NBRC 109709.</title>
        <authorList>
            <person name="Ichikawa N."/>
            <person name="Sato H."/>
            <person name="Tonouchi N."/>
        </authorList>
    </citation>
    <scope>NUCLEOTIDE SEQUENCE</scope>
    <source>
        <strain evidence="2">NBRC 109709</strain>
    </source>
</reference>
<keyword evidence="3" id="KW-1185">Reference proteome</keyword>
<keyword evidence="1" id="KW-0472">Membrane</keyword>
<accession>A0A9W6XY00</accession>
<keyword evidence="1" id="KW-0812">Transmembrane</keyword>
<dbReference type="EMBL" id="BSXT01002147">
    <property type="protein sequence ID" value="GMF47379.1"/>
    <property type="molecule type" value="Genomic_DNA"/>
</dbReference>
<name>A0A9W6XY00_9STRA</name>
<dbReference type="AlphaFoldDB" id="A0A9W6XY00"/>
<comment type="caution">
    <text evidence="2">The sequence shown here is derived from an EMBL/GenBank/DDBJ whole genome shotgun (WGS) entry which is preliminary data.</text>
</comment>
<dbReference type="OrthoDB" id="104903at2759"/>
<proteinExistence type="predicted"/>